<sequence length="161" mass="17657">MSLALPPIPTIPERTLSVCRAAARFCAQRGWAPVREMPLPNGRRADILALLPDGGFAVVEVKSCARDFLSDGKWPEYRDFCDRLYFAVDLDFPETLLPEEVGLLVTEGPDATLVREAPTHPLAPARRRALLHRYAMVAAGRLAGLQDPAGQAEIRAALRAE</sequence>
<dbReference type="RefSeq" id="WP_216872573.1">
    <property type="nucleotide sequence ID" value="NZ_JAERQM010000001.1"/>
</dbReference>
<evidence type="ECO:0000313" key="1">
    <source>
        <dbReference type="EMBL" id="MBU8542217.1"/>
    </source>
</evidence>
<protein>
    <submittedName>
        <fullName evidence="1">MmcB family DNA repair protein</fullName>
    </submittedName>
</protein>
<keyword evidence="2" id="KW-1185">Reference proteome</keyword>
<reference evidence="1 2" key="1">
    <citation type="submission" date="2021-01" db="EMBL/GenBank/DDBJ databases">
        <title>Roseomonas sp. nov, a bacterium isolated from an oil production mixture in Yumen Oilfield.</title>
        <authorList>
            <person name="Wu D."/>
        </authorList>
    </citation>
    <scope>NUCLEOTIDE SEQUENCE [LARGE SCALE GENOMIC DNA]</scope>
    <source>
        <strain evidence="1 2">ROY-5-3</strain>
    </source>
</reference>
<dbReference type="Proteomes" id="UP000689967">
    <property type="component" value="Unassembled WGS sequence"/>
</dbReference>
<gene>
    <name evidence="1" type="ORF">JJQ90_00785</name>
</gene>
<dbReference type="InterPro" id="IPR009394">
    <property type="entry name" value="MmcB-like"/>
</dbReference>
<comment type="caution">
    <text evidence="1">The sequence shown here is derived from an EMBL/GenBank/DDBJ whole genome shotgun (WGS) entry which is preliminary data.</text>
</comment>
<dbReference type="Pfam" id="PF06319">
    <property type="entry name" value="MmcB-like"/>
    <property type="match status" value="1"/>
</dbReference>
<dbReference type="EMBL" id="JAERQM010000001">
    <property type="protein sequence ID" value="MBU8542217.1"/>
    <property type="molecule type" value="Genomic_DNA"/>
</dbReference>
<accession>A0ABS6H2Z5</accession>
<dbReference type="PIRSF" id="PIRSF031796">
    <property type="entry name" value="UPC031796"/>
    <property type="match status" value="1"/>
</dbReference>
<evidence type="ECO:0000313" key="2">
    <source>
        <dbReference type="Proteomes" id="UP000689967"/>
    </source>
</evidence>
<proteinExistence type="predicted"/>
<organism evidence="1 2">
    <name type="scientific">Falsiroseomonas oleicola</name>
    <dbReference type="NCBI Taxonomy" id="2801474"/>
    <lineage>
        <taxon>Bacteria</taxon>
        <taxon>Pseudomonadati</taxon>
        <taxon>Pseudomonadota</taxon>
        <taxon>Alphaproteobacteria</taxon>
        <taxon>Acetobacterales</taxon>
        <taxon>Roseomonadaceae</taxon>
        <taxon>Falsiroseomonas</taxon>
    </lineage>
</organism>
<name>A0ABS6H2Z5_9PROT</name>